<dbReference type="InterPro" id="IPR004993">
    <property type="entry name" value="GH3"/>
</dbReference>
<dbReference type="PANTHER" id="PTHR31901">
    <property type="entry name" value="GH3 DOMAIN-CONTAINING PROTEIN"/>
    <property type="match status" value="1"/>
</dbReference>
<dbReference type="AlphaFoldDB" id="X1QCV2"/>
<protein>
    <recommendedName>
        <fullName evidence="1">GH3 middle domain-containing protein</fullName>
    </recommendedName>
</protein>
<dbReference type="GO" id="GO:0016881">
    <property type="term" value="F:acid-amino acid ligase activity"/>
    <property type="evidence" value="ECO:0007669"/>
    <property type="project" value="TreeGrafter"/>
</dbReference>
<comment type="caution">
    <text evidence="2">The sequence shown here is derived from an EMBL/GenBank/DDBJ whole genome shotgun (WGS) entry which is preliminary data.</text>
</comment>
<dbReference type="InterPro" id="IPR055377">
    <property type="entry name" value="GH3_M"/>
</dbReference>
<evidence type="ECO:0000313" key="2">
    <source>
        <dbReference type="EMBL" id="GAI48845.1"/>
    </source>
</evidence>
<name>X1QCV2_9ZZZZ</name>
<feature type="domain" description="GH3 middle" evidence="1">
    <location>
        <begin position="17"/>
        <end position="87"/>
    </location>
</feature>
<feature type="non-terminal residue" evidence="2">
    <location>
        <position position="178"/>
    </location>
</feature>
<dbReference type="Pfam" id="PF23571">
    <property type="entry name" value="GH3_M"/>
    <property type="match status" value="1"/>
</dbReference>
<dbReference type="InterPro" id="IPR042099">
    <property type="entry name" value="ANL_N_sf"/>
</dbReference>
<proteinExistence type="predicted"/>
<accession>X1QCV2</accession>
<evidence type="ECO:0000259" key="1">
    <source>
        <dbReference type="Pfam" id="PF23571"/>
    </source>
</evidence>
<dbReference type="GO" id="GO:0005737">
    <property type="term" value="C:cytoplasm"/>
    <property type="evidence" value="ECO:0007669"/>
    <property type="project" value="TreeGrafter"/>
</dbReference>
<sequence>TEGGICAMQAWDYEGMTFVPSLNFYEFVPEREWFKWQLDRSYQPKTVLLDEVKAGENYEIVITNFHGGALVRYRIGDMVRITSLRDEKLNIDIPQMVFERRADELIDIFGFGHITEKLIWEAIENTGIPYADWVARKEVIGDKPALHIYLELKDDYIASEQAIIPDAYSGGPMVNNIL</sequence>
<organism evidence="2">
    <name type="scientific">marine sediment metagenome</name>
    <dbReference type="NCBI Taxonomy" id="412755"/>
    <lineage>
        <taxon>unclassified sequences</taxon>
        <taxon>metagenomes</taxon>
        <taxon>ecological metagenomes</taxon>
    </lineage>
</organism>
<feature type="non-terminal residue" evidence="2">
    <location>
        <position position="1"/>
    </location>
</feature>
<dbReference type="PANTHER" id="PTHR31901:SF9">
    <property type="entry name" value="GH3 DOMAIN-CONTAINING PROTEIN"/>
    <property type="match status" value="1"/>
</dbReference>
<dbReference type="Gene3D" id="3.40.50.12780">
    <property type="entry name" value="N-terminal domain of ligase-like"/>
    <property type="match status" value="1"/>
</dbReference>
<dbReference type="EMBL" id="BARV01039893">
    <property type="protein sequence ID" value="GAI48845.1"/>
    <property type="molecule type" value="Genomic_DNA"/>
</dbReference>
<gene>
    <name evidence="2" type="ORF">S06H3_60996</name>
</gene>
<reference evidence="2" key="1">
    <citation type="journal article" date="2014" name="Front. Microbiol.">
        <title>High frequency of phylogenetically diverse reductive dehalogenase-homologous genes in deep subseafloor sedimentary metagenomes.</title>
        <authorList>
            <person name="Kawai M."/>
            <person name="Futagami T."/>
            <person name="Toyoda A."/>
            <person name="Takaki Y."/>
            <person name="Nishi S."/>
            <person name="Hori S."/>
            <person name="Arai W."/>
            <person name="Tsubouchi T."/>
            <person name="Morono Y."/>
            <person name="Uchiyama I."/>
            <person name="Ito T."/>
            <person name="Fujiyama A."/>
            <person name="Inagaki F."/>
            <person name="Takami H."/>
        </authorList>
    </citation>
    <scope>NUCLEOTIDE SEQUENCE</scope>
    <source>
        <strain evidence="2">Expedition CK06-06</strain>
    </source>
</reference>